<dbReference type="PANTHER" id="PTHR37477">
    <property type="entry name" value="COBALT-PRECORRIN-5A HYDROLASE"/>
    <property type="match status" value="1"/>
</dbReference>
<evidence type="ECO:0000313" key="4">
    <source>
        <dbReference type="Proteomes" id="UP000543804"/>
    </source>
</evidence>
<dbReference type="InterPro" id="IPR002750">
    <property type="entry name" value="CobE/GbiG_C"/>
</dbReference>
<feature type="domain" description="Cobalamin synthesis G N-terminal" evidence="2">
    <location>
        <begin position="50"/>
        <end position="130"/>
    </location>
</feature>
<dbReference type="EMBL" id="JABAFA010000001">
    <property type="protein sequence ID" value="NMD98133.1"/>
    <property type="molecule type" value="Genomic_DNA"/>
</dbReference>
<dbReference type="RefSeq" id="WP_170076946.1">
    <property type="nucleotide sequence ID" value="NZ_JABAFA010000001.1"/>
</dbReference>
<keyword evidence="4" id="KW-1185">Reference proteome</keyword>
<dbReference type="SUPFAM" id="SSF159664">
    <property type="entry name" value="CobE/GbiG C-terminal domain-like"/>
    <property type="match status" value="1"/>
</dbReference>
<evidence type="ECO:0000259" key="2">
    <source>
        <dbReference type="Pfam" id="PF11760"/>
    </source>
</evidence>
<feature type="domain" description="CobE/GbiG C-terminal" evidence="1">
    <location>
        <begin position="234"/>
        <end position="355"/>
    </location>
</feature>
<name>A0A848B2M0_9FIRM</name>
<dbReference type="InterPro" id="IPR021744">
    <property type="entry name" value="CbiG_N"/>
</dbReference>
<reference evidence="3 4" key="1">
    <citation type="submission" date="2020-04" db="EMBL/GenBank/DDBJ databases">
        <authorList>
            <person name="Hitch T.C.A."/>
            <person name="Wylensek D."/>
            <person name="Clavel T."/>
        </authorList>
    </citation>
    <scope>NUCLEOTIDE SEQUENCE [LARGE SCALE GENOMIC DNA]</scope>
    <source>
        <strain evidence="3 4">PG-130-P53-12</strain>
    </source>
</reference>
<protein>
    <submittedName>
        <fullName evidence="3">Cobalamin biosynthesis protein CbiG</fullName>
    </submittedName>
</protein>
<accession>A0A848B2M0</accession>
<dbReference type="InterPro" id="IPR036518">
    <property type="entry name" value="CobE/GbiG_C_sf"/>
</dbReference>
<sequence length="361" mass="38528">MRAAVFALTAQGALTARRVQAVLPEADVFVSSRCRVSYPEARGFLRLAEAVRENFSRYDALIFLMATGIVVRTVAPLLRGKLVDPAVLVLDERARHVISLLSGHVGGANMLTRQLALALGSDAVITTATDVEGMLAPDAVAGCLGLSPTPHDAIVAVNRALLAGREFIYCVESHLRLAPFYRSALRELGLSVQMCAEDIAQVAARAEACGQVPILVTSVPVQDGRYLCLCPRRLIAGIGCRRGTKAGEIEQALCAALARIELPPEAPELIATTTVKKDEAGLREVAEKRRIPLRFYERGALQSMVDRYQLGESPFVRKTIGVGNVAEAAALAAAGASGGSMALGKTKFEKVTVALVWQKSQ</sequence>
<dbReference type="InterPro" id="IPR052553">
    <property type="entry name" value="CbiG_hydrolase"/>
</dbReference>
<dbReference type="InterPro" id="IPR038029">
    <property type="entry name" value="GbiG_N_sf"/>
</dbReference>
<proteinExistence type="predicted"/>
<evidence type="ECO:0000313" key="3">
    <source>
        <dbReference type="EMBL" id="NMD98133.1"/>
    </source>
</evidence>
<comment type="caution">
    <text evidence="3">The sequence shown here is derived from an EMBL/GenBank/DDBJ whole genome shotgun (WGS) entry which is preliminary data.</text>
</comment>
<dbReference type="Pfam" id="PF11760">
    <property type="entry name" value="CbiG_N"/>
    <property type="match status" value="1"/>
</dbReference>
<dbReference type="PANTHER" id="PTHR37477:SF1">
    <property type="entry name" value="COBALT-PRECORRIN-5A HYDROLASE"/>
    <property type="match status" value="1"/>
</dbReference>
<dbReference type="GO" id="GO:0009236">
    <property type="term" value="P:cobalamin biosynthetic process"/>
    <property type="evidence" value="ECO:0007669"/>
    <property type="project" value="InterPro"/>
</dbReference>
<evidence type="ECO:0000259" key="1">
    <source>
        <dbReference type="Pfam" id="PF01890"/>
    </source>
</evidence>
<dbReference type="Pfam" id="PF01890">
    <property type="entry name" value="CbiG_C"/>
    <property type="match status" value="1"/>
</dbReference>
<dbReference type="Proteomes" id="UP000543804">
    <property type="component" value="Unassembled WGS sequence"/>
</dbReference>
<organism evidence="3 4">
    <name type="scientific">Selenomonas bovis</name>
    <dbReference type="NCBI Taxonomy" id="416586"/>
    <lineage>
        <taxon>Bacteria</taxon>
        <taxon>Bacillati</taxon>
        <taxon>Bacillota</taxon>
        <taxon>Negativicutes</taxon>
        <taxon>Selenomonadales</taxon>
        <taxon>Selenomonadaceae</taxon>
        <taxon>Selenomonas</taxon>
    </lineage>
</organism>
<dbReference type="SUPFAM" id="SSF159672">
    <property type="entry name" value="CbiG N-terminal domain-like"/>
    <property type="match status" value="1"/>
</dbReference>
<dbReference type="Gene3D" id="3.40.50.11220">
    <property type="match status" value="1"/>
</dbReference>
<gene>
    <name evidence="3" type="ORF">HF878_01345</name>
</gene>
<dbReference type="Gene3D" id="3.30.420.180">
    <property type="entry name" value="CobE/GbiG C-terminal domain"/>
    <property type="match status" value="1"/>
</dbReference>
<dbReference type="AlphaFoldDB" id="A0A848B2M0"/>